<evidence type="ECO:0000313" key="2">
    <source>
        <dbReference type="EMBL" id="BBX25137.1"/>
    </source>
</evidence>
<evidence type="ECO:0000259" key="1">
    <source>
        <dbReference type="PROSITE" id="PS51725"/>
    </source>
</evidence>
<dbReference type="AlphaFoldDB" id="A0A6N4UND0"/>
<accession>A0A6N4UND0</accession>
<evidence type="ECO:0000313" key="3">
    <source>
        <dbReference type="Proteomes" id="UP000466906"/>
    </source>
</evidence>
<protein>
    <recommendedName>
        <fullName evidence="1">ABM domain-containing protein</fullName>
    </recommendedName>
</protein>
<dbReference type="InterPro" id="IPR011008">
    <property type="entry name" value="Dimeric_a/b-barrel"/>
</dbReference>
<keyword evidence="3" id="KW-1185">Reference proteome</keyword>
<dbReference type="RefSeq" id="WP_163660422.1">
    <property type="nucleotide sequence ID" value="NZ_AP022565.1"/>
</dbReference>
<proteinExistence type="predicted"/>
<dbReference type="SUPFAM" id="SSF54909">
    <property type="entry name" value="Dimeric alpha+beta barrel"/>
    <property type="match status" value="1"/>
</dbReference>
<dbReference type="Pfam" id="PF03992">
    <property type="entry name" value="ABM"/>
    <property type="match status" value="1"/>
</dbReference>
<name>A0A6N4UND0_9MYCO</name>
<dbReference type="PROSITE" id="PS51725">
    <property type="entry name" value="ABM"/>
    <property type="match status" value="1"/>
</dbReference>
<feature type="domain" description="ABM" evidence="1">
    <location>
        <begin position="3"/>
        <end position="90"/>
    </location>
</feature>
<organism evidence="2 3">
    <name type="scientific">Mycolicibacterium alvei</name>
    <dbReference type="NCBI Taxonomy" id="67081"/>
    <lineage>
        <taxon>Bacteria</taxon>
        <taxon>Bacillati</taxon>
        <taxon>Actinomycetota</taxon>
        <taxon>Actinomycetes</taxon>
        <taxon>Mycobacteriales</taxon>
        <taxon>Mycobacteriaceae</taxon>
        <taxon>Mycolicibacterium</taxon>
    </lineage>
</organism>
<gene>
    <name evidence="2" type="ORF">MALV_02620</name>
</gene>
<dbReference type="EMBL" id="AP022565">
    <property type="protein sequence ID" value="BBX25137.1"/>
    <property type="molecule type" value="Genomic_DNA"/>
</dbReference>
<dbReference type="Gene3D" id="3.30.70.100">
    <property type="match status" value="1"/>
</dbReference>
<sequence length="96" mass="11147">MLYTLVRLPKIKDGKDAEFREWFARSNEAFSKYPGFISRVLLEPNQGGNYASVVMHESLETFLAMHNSEEHDVLRNEVDAYFEGDPRPEFYTKVIG</sequence>
<reference evidence="2 3" key="1">
    <citation type="journal article" date="2019" name="Emerg. Microbes Infect.">
        <title>Comprehensive subspecies identification of 175 nontuberculous mycobacteria species based on 7547 genomic profiles.</title>
        <authorList>
            <person name="Matsumoto Y."/>
            <person name="Kinjo T."/>
            <person name="Motooka D."/>
            <person name="Nabeya D."/>
            <person name="Jung N."/>
            <person name="Uechi K."/>
            <person name="Horii T."/>
            <person name="Iida T."/>
            <person name="Fujita J."/>
            <person name="Nakamura S."/>
        </authorList>
    </citation>
    <scope>NUCLEOTIDE SEQUENCE [LARGE SCALE GENOMIC DNA]</scope>
    <source>
        <strain evidence="2 3">JCM 12272</strain>
    </source>
</reference>
<dbReference type="Proteomes" id="UP000466906">
    <property type="component" value="Chromosome"/>
</dbReference>
<dbReference type="KEGG" id="malv:MALV_02620"/>
<dbReference type="InterPro" id="IPR007138">
    <property type="entry name" value="ABM_dom"/>
</dbReference>